<gene>
    <name evidence="2" type="primary">orf12</name>
</gene>
<protein>
    <recommendedName>
        <fullName evidence="1">Reverse transcriptase N-terminal domain-containing protein</fullName>
    </recommendedName>
</protein>
<dbReference type="EMBL" id="AP018129">
    <property type="protein sequence ID" value="BCB15084.1"/>
    <property type="molecule type" value="Genomic_DNA"/>
</dbReference>
<keyword evidence="2" id="KW-0934">Plastid</keyword>
<sequence length="449" mass="54447">MKTFQLNCSADWKYLPWNQIKERIFILQTQIYEASKSCNNSLVCKTQNILVNSNEAKLLAIEEVFQSLSSKSLYHNQDYYKLNDKDKYLIFNSLFKQQKLCLNVLVLREKIKQYLMCFCLQPEWEARFEPGLQYSVNMLTSYLFQEKLFRFLNYTLTLSQSWFRISFNCHINNKYMNPKYIIQKFQLSNYLEHCLEFWLNSNYIQFDQDFILSFKIHSLCQLLYRIMLNGVEWFYSMVNELYYKGRQYNIYQNLSVYCEINMSYWIFMDHTFMNTLIFILKFFGFNINKLNTYYIQYTYKNYDVDLSHVYSGILDRITSSNLTAPPIIKIVNNICKPLLLNIKSILYNKDLINRLRANKNIDIFKAISTVNKLTLKFYNYYALFLPLRIIKYIYKNIDFIIYSWIKKRNENKDLSKLIRHKSKRYFMKSLLNSKFYIVNQICIEKLSRK</sequence>
<feature type="domain" description="Reverse transcriptase N-terminal" evidence="1">
    <location>
        <begin position="12"/>
        <end position="66"/>
    </location>
</feature>
<dbReference type="InterPro" id="IPR025960">
    <property type="entry name" value="RVT_N"/>
</dbReference>
<name>A0A6F8UNM9_9FLOR</name>
<evidence type="ECO:0000313" key="2">
    <source>
        <dbReference type="EMBL" id="BCB15084.1"/>
    </source>
</evidence>
<evidence type="ECO:0000259" key="1">
    <source>
        <dbReference type="Pfam" id="PF13655"/>
    </source>
</evidence>
<proteinExistence type="predicted"/>
<dbReference type="Pfam" id="PF13655">
    <property type="entry name" value="RVT_N"/>
    <property type="match status" value="1"/>
</dbReference>
<keyword evidence="2" id="KW-0150">Chloroplast</keyword>
<geneLocation type="chloroplast" evidence="2"/>
<organism evidence="2">
    <name type="scientific">Grateloupia asiatica</name>
    <dbReference type="NCBI Taxonomy" id="151735"/>
    <lineage>
        <taxon>Eukaryota</taxon>
        <taxon>Rhodophyta</taxon>
        <taxon>Florideophyceae</taxon>
        <taxon>Rhodymeniophycidae</taxon>
        <taxon>Halymeniales</taxon>
        <taxon>Halymeniaceae</taxon>
        <taxon>Grateloupia</taxon>
    </lineage>
</organism>
<dbReference type="AlphaFoldDB" id="A0A6F8UNM9"/>
<accession>A0A6F8UNM9</accession>
<reference evidence="2" key="1">
    <citation type="journal article" date="2020" name="Mar. Biotechnol.">
        <title>In Silico Analysis of ACE Inhibitory Peptides from Chloroplast Proteins of Red Alga Grateloupia asiatica.</title>
        <authorList>
            <person name="Sumikawa K."/>
            <person name="Takei K."/>
            <person name="Kumagai Y."/>
            <person name="Shimizu T."/>
            <person name="Yasui H."/>
            <person name="Kishimura H."/>
        </authorList>
    </citation>
    <scope>NUCLEOTIDE SEQUENCE</scope>
</reference>